<sequence length="513" mass="54424">MSFKLKYTWLLLFLFAFVACDDDDDNPSDKKVALVPGSADFNTYVSLGNSLTAGFTDNALFIAAQNNSFPNILAEKFALVGGGEFTQPLTNDNVGGLLLGGNVISNPRLFFNGSGPQVLPGTPTTEVSNIQAGPYNNMGVPGAKSFHLLAPGYGNIAGLQQGLANPYFVRMASNPNTSVIADAMALNPTFFTLWVGNNDVLGYATTGGDGSNPITDDATFNGSISAIVTTLTSQGAKGVMANIPDVTTIPFFTTVPYNPLSPSNPDFAAQIPLLNQTFAQLNQAFAFLGVPERSVVYSETQASPVLIYDESLTDISAQLMQVLMAGGLDQQTAFLLSSQFGQSRQANQNDLLSLPSSSIIATVNTQYFQQLVGLGVPAQQAGQLAVNGVTYPLRDNWVLIPSEQEEVKNATDRFNNVIKSAADNAGLAFVDANTLLKQLSTSGIESGNYILTSDLVRGGAFSLDGVHLTARGYGLVANEMMKAIDKTYGSNFEEAGELVDVGEYPTNYNPALQ</sequence>
<gene>
    <name evidence="2" type="ORF">ACFQ39_02920</name>
</gene>
<dbReference type="InterPro" id="IPR036514">
    <property type="entry name" value="SGNH_hydro_sf"/>
</dbReference>
<reference evidence="3" key="1">
    <citation type="journal article" date="2019" name="Int. J. Syst. Evol. Microbiol.">
        <title>The Global Catalogue of Microorganisms (GCM) 10K type strain sequencing project: providing services to taxonomists for standard genome sequencing and annotation.</title>
        <authorList>
            <consortium name="The Broad Institute Genomics Platform"/>
            <consortium name="The Broad Institute Genome Sequencing Center for Infectious Disease"/>
            <person name="Wu L."/>
            <person name="Ma J."/>
        </authorList>
    </citation>
    <scope>NUCLEOTIDE SEQUENCE [LARGE SCALE GENOMIC DNA]</scope>
    <source>
        <strain evidence="3">CCUG 61485</strain>
    </source>
</reference>
<comment type="caution">
    <text evidence="2">The sequence shown here is derived from an EMBL/GenBank/DDBJ whole genome shotgun (WGS) entry which is preliminary data.</text>
</comment>
<feature type="signal peptide" evidence="1">
    <location>
        <begin position="1"/>
        <end position="21"/>
    </location>
</feature>
<dbReference type="RefSeq" id="WP_377176273.1">
    <property type="nucleotide sequence ID" value="NZ_JBHTMY010000002.1"/>
</dbReference>
<accession>A0ABW3XZE8</accession>
<organism evidence="2 3">
    <name type="scientific">Namhaeicola litoreus</name>
    <dbReference type="NCBI Taxonomy" id="1052145"/>
    <lineage>
        <taxon>Bacteria</taxon>
        <taxon>Pseudomonadati</taxon>
        <taxon>Bacteroidota</taxon>
        <taxon>Flavobacteriia</taxon>
        <taxon>Flavobacteriales</taxon>
        <taxon>Flavobacteriaceae</taxon>
        <taxon>Namhaeicola</taxon>
    </lineage>
</organism>
<dbReference type="PROSITE" id="PS51257">
    <property type="entry name" value="PROKAR_LIPOPROTEIN"/>
    <property type="match status" value="1"/>
</dbReference>
<name>A0ABW3XZE8_9FLAO</name>
<protein>
    <submittedName>
        <fullName evidence="2">G-D-S-L family lipolytic protein</fullName>
    </submittedName>
</protein>
<evidence type="ECO:0000256" key="1">
    <source>
        <dbReference type="SAM" id="SignalP"/>
    </source>
</evidence>
<dbReference type="Gene3D" id="3.40.50.1110">
    <property type="entry name" value="SGNH hydrolase"/>
    <property type="match status" value="2"/>
</dbReference>
<evidence type="ECO:0000313" key="3">
    <source>
        <dbReference type="Proteomes" id="UP001597201"/>
    </source>
</evidence>
<keyword evidence="1" id="KW-0732">Signal</keyword>
<dbReference type="SUPFAM" id="SSF52266">
    <property type="entry name" value="SGNH hydrolase"/>
    <property type="match status" value="2"/>
</dbReference>
<dbReference type="EMBL" id="JBHTMY010000002">
    <property type="protein sequence ID" value="MFD1314555.1"/>
    <property type="molecule type" value="Genomic_DNA"/>
</dbReference>
<dbReference type="Proteomes" id="UP001597201">
    <property type="component" value="Unassembled WGS sequence"/>
</dbReference>
<keyword evidence="3" id="KW-1185">Reference proteome</keyword>
<proteinExistence type="predicted"/>
<feature type="chain" id="PRO_5046951483" evidence="1">
    <location>
        <begin position="22"/>
        <end position="513"/>
    </location>
</feature>
<evidence type="ECO:0000313" key="2">
    <source>
        <dbReference type="EMBL" id="MFD1314555.1"/>
    </source>
</evidence>